<dbReference type="Proteomes" id="UP000191144">
    <property type="component" value="Chromosome F"/>
</dbReference>
<dbReference type="EMBL" id="LT598477">
    <property type="protein sequence ID" value="SCU94913.1"/>
    <property type="molecule type" value="Genomic_DNA"/>
</dbReference>
<accession>A0A1G4JVF0</accession>
<feature type="compositionally biased region" description="Basic and acidic residues" evidence="2">
    <location>
        <begin position="304"/>
        <end position="314"/>
    </location>
</feature>
<evidence type="ECO:0000256" key="1">
    <source>
        <dbReference type="SAM" id="Coils"/>
    </source>
</evidence>
<feature type="compositionally biased region" description="Polar residues" evidence="2">
    <location>
        <begin position="756"/>
        <end position="773"/>
    </location>
</feature>
<feature type="coiled-coil region" evidence="1">
    <location>
        <begin position="388"/>
        <end position="422"/>
    </location>
</feature>
<feature type="region of interest" description="Disordered" evidence="2">
    <location>
        <begin position="1"/>
        <end position="84"/>
    </location>
</feature>
<sequence length="794" mass="88631">MFKKKTEQDPFNHLLNPEPQPVQKGFLQKVVSTAKPAQDEGVSAANAQYSSPFRNSQQLAAAQKRKSQKFPTISASGPGVTGPDLGYKVIDAARKRAKDIAVPKYLQGTDERQRRKLDKLERKEDSLQYKKDSQKIVDVRDQKQRNDTDVDVEEAEIPEPVVETVEPVEPVELVEPVEPVDDNLLDETDAVEPQPDAEFDTAEPVLSQENGVIEPVVNDSELLGAEVPENRETITTEEITTTGTVPPPPPPEPLEISETADIPPLANADNLEHASISAASASAAAPADLENLANDDVLQPASDELTKPKDPKEAPKVPFATGIFALWTRSDKRGQPVASPDDPEFIVRFDKGYMSKALYDTLEYEEAIHNQEMADYTRENEAKYDSKAQEYKSSLTSLKTQISELEAAMEQLRKDTAEKIRISDSQLTTKMIESNAKHSDEKNVIFKATENTKAAKVEEKETVVANQDETKEKIEILEKEKAELEANFQEHQTRVDGLTLELDGKLAAIQELNAKQTEVQESIAVLTERKTALISEAEAHDAQHESNLAVLESIENKEYLPQINAIDTQISGLLTSLTVIKQETVNQEAEFAAVSKRLEEENEARKEKLRQEEEARKRAEEERLQKQREEHDEKVLLLQQEHQREIEEANKQALEAQREHQRQLDEAGKDAALLEQTLQQQREQSALHERELVRLRGEQALQEQENARLADKALEDEMKAKSHSRAEALDAAEVAREKNAQVAKSKAPEAPAANGKSASAVLSNPAENATRDSASFEYFTEKEIAYVTPSHSRA</sequence>
<name>A0A1G4JVF0_9SACH</name>
<feature type="region of interest" description="Disordered" evidence="2">
    <location>
        <begin position="104"/>
        <end position="153"/>
    </location>
</feature>
<keyword evidence="4" id="KW-1185">Reference proteome</keyword>
<feature type="compositionally biased region" description="Polar residues" evidence="2">
    <location>
        <begin position="45"/>
        <end position="60"/>
    </location>
</feature>
<feature type="compositionally biased region" description="Basic and acidic residues" evidence="2">
    <location>
        <begin position="1"/>
        <end position="10"/>
    </location>
</feature>
<feature type="region of interest" description="Disordered" evidence="2">
    <location>
        <begin position="734"/>
        <end position="775"/>
    </location>
</feature>
<feature type="region of interest" description="Disordered" evidence="2">
    <location>
        <begin position="290"/>
        <end position="314"/>
    </location>
</feature>
<evidence type="ECO:0000256" key="2">
    <source>
        <dbReference type="SAM" id="MobiDB-lite"/>
    </source>
</evidence>
<feature type="compositionally biased region" description="Basic and acidic residues" evidence="2">
    <location>
        <begin position="109"/>
        <end position="148"/>
    </location>
</feature>
<dbReference type="AlphaFoldDB" id="A0A1G4JVF0"/>
<feature type="coiled-coil region" evidence="1">
    <location>
        <begin position="595"/>
        <end position="698"/>
    </location>
</feature>
<evidence type="ECO:0000313" key="4">
    <source>
        <dbReference type="Proteomes" id="UP000191144"/>
    </source>
</evidence>
<protein>
    <submittedName>
        <fullName evidence="3">LAME_0F09912g1_1</fullName>
    </submittedName>
</protein>
<evidence type="ECO:0000313" key="3">
    <source>
        <dbReference type="EMBL" id="SCU94913.1"/>
    </source>
</evidence>
<proteinExistence type="predicted"/>
<keyword evidence="1" id="KW-0175">Coiled coil</keyword>
<gene>
    <name evidence="3" type="ORF">LAME_0F09912G</name>
</gene>
<feature type="coiled-coil region" evidence="1">
    <location>
        <begin position="460"/>
        <end position="529"/>
    </location>
</feature>
<feature type="region of interest" description="Disordered" evidence="2">
    <location>
        <begin position="202"/>
        <end position="258"/>
    </location>
</feature>
<reference evidence="4" key="1">
    <citation type="submission" date="2016-03" db="EMBL/GenBank/DDBJ databases">
        <authorList>
            <person name="Devillers Hugo."/>
        </authorList>
    </citation>
    <scope>NUCLEOTIDE SEQUENCE [LARGE SCALE GENOMIC DNA]</scope>
</reference>
<organism evidence="3 4">
    <name type="scientific">Lachancea meyersii CBS 8951</name>
    <dbReference type="NCBI Taxonomy" id="1266667"/>
    <lineage>
        <taxon>Eukaryota</taxon>
        <taxon>Fungi</taxon>
        <taxon>Dikarya</taxon>
        <taxon>Ascomycota</taxon>
        <taxon>Saccharomycotina</taxon>
        <taxon>Saccharomycetes</taxon>
        <taxon>Saccharomycetales</taxon>
        <taxon>Saccharomycetaceae</taxon>
        <taxon>Lachancea</taxon>
    </lineage>
</organism>
<dbReference type="OrthoDB" id="4068250at2759"/>